<dbReference type="Proteomes" id="UP000254762">
    <property type="component" value="Unassembled WGS sequence"/>
</dbReference>
<dbReference type="InterPro" id="IPR002513">
    <property type="entry name" value="Tn3_Tnp_DDE_dom"/>
</dbReference>
<evidence type="ECO:0000313" key="3">
    <source>
        <dbReference type="Proteomes" id="UP000254762"/>
    </source>
</evidence>
<dbReference type="Pfam" id="PF01526">
    <property type="entry name" value="DDE_Tnp_Tn3"/>
    <property type="match status" value="1"/>
</dbReference>
<dbReference type="GO" id="GO:0006313">
    <property type="term" value="P:DNA transposition"/>
    <property type="evidence" value="ECO:0007669"/>
    <property type="project" value="InterPro"/>
</dbReference>
<evidence type="ECO:0000259" key="1">
    <source>
        <dbReference type="Pfam" id="PF01526"/>
    </source>
</evidence>
<proteinExistence type="predicted"/>
<protein>
    <submittedName>
        <fullName evidence="2">Transposase</fullName>
    </submittedName>
</protein>
<accession>A0A379SWV7</accession>
<reference evidence="2 3" key="1">
    <citation type="submission" date="2018-06" db="EMBL/GenBank/DDBJ databases">
        <authorList>
            <consortium name="Pathogen Informatics"/>
            <person name="Doyle S."/>
        </authorList>
    </citation>
    <scope>NUCLEOTIDE SEQUENCE [LARGE SCALE GENOMIC DNA]</scope>
    <source>
        <strain evidence="2 3">NCTC7304</strain>
    </source>
</reference>
<sequence>MNSGSVWEKENMDGINLGLTKMAESCPGTTRASLENMQAWYIRDKTYSAATG</sequence>
<dbReference type="EMBL" id="UGXD01000002">
    <property type="protein sequence ID" value="SUG33351.1"/>
    <property type="molecule type" value="Genomic_DNA"/>
</dbReference>
<dbReference type="GO" id="GO:0004803">
    <property type="term" value="F:transposase activity"/>
    <property type="evidence" value="ECO:0007669"/>
    <property type="project" value="InterPro"/>
</dbReference>
<gene>
    <name evidence="2" type="primary">tnpA</name>
    <name evidence="2" type="ORF">NCTC7304_02826</name>
</gene>
<organism evidence="2 3">
    <name type="scientific">Salmonella enterica subsp. arizonae</name>
    <dbReference type="NCBI Taxonomy" id="59203"/>
    <lineage>
        <taxon>Bacteria</taxon>
        <taxon>Pseudomonadati</taxon>
        <taxon>Pseudomonadota</taxon>
        <taxon>Gammaproteobacteria</taxon>
        <taxon>Enterobacterales</taxon>
        <taxon>Enterobacteriaceae</taxon>
        <taxon>Salmonella</taxon>
    </lineage>
</organism>
<dbReference type="AlphaFoldDB" id="A0A379SWV7"/>
<name>A0A379SWV7_SALER</name>
<evidence type="ECO:0000313" key="2">
    <source>
        <dbReference type="EMBL" id="SUG33351.1"/>
    </source>
</evidence>
<feature type="domain" description="Tn3 transposase DDE" evidence="1">
    <location>
        <begin position="13"/>
        <end position="51"/>
    </location>
</feature>